<reference evidence="1" key="1">
    <citation type="submission" date="2021-03" db="EMBL/GenBank/DDBJ databases">
        <title>Evolutionary priming and transition to the ectomycorrhizal habit in an iconic lineage of mushroom-forming fungi: is preadaptation a requirement?</title>
        <authorList>
            <consortium name="DOE Joint Genome Institute"/>
            <person name="Looney B.P."/>
            <person name="Miyauchi S."/>
            <person name="Morin E."/>
            <person name="Drula E."/>
            <person name="Courty P.E."/>
            <person name="Chicoki N."/>
            <person name="Fauchery L."/>
            <person name="Kohler A."/>
            <person name="Kuo A."/>
            <person name="LaButti K."/>
            <person name="Pangilinan J."/>
            <person name="Lipzen A."/>
            <person name="Riley R."/>
            <person name="Andreopoulos W."/>
            <person name="He G."/>
            <person name="Johnson J."/>
            <person name="Barry K.W."/>
            <person name="Grigoriev I.V."/>
            <person name="Nagy L."/>
            <person name="Hibbett D."/>
            <person name="Henrissat B."/>
            <person name="Matheny P.B."/>
            <person name="Labbe J."/>
            <person name="Martin A.F."/>
        </authorList>
    </citation>
    <scope>NUCLEOTIDE SEQUENCE</scope>
    <source>
        <strain evidence="1">BPL698</strain>
    </source>
</reference>
<gene>
    <name evidence="1" type="ORF">F5148DRAFT_566118</name>
</gene>
<organism evidence="1 2">
    <name type="scientific">Russula earlei</name>
    <dbReference type="NCBI Taxonomy" id="71964"/>
    <lineage>
        <taxon>Eukaryota</taxon>
        <taxon>Fungi</taxon>
        <taxon>Dikarya</taxon>
        <taxon>Basidiomycota</taxon>
        <taxon>Agaricomycotina</taxon>
        <taxon>Agaricomycetes</taxon>
        <taxon>Russulales</taxon>
        <taxon>Russulaceae</taxon>
        <taxon>Russula</taxon>
    </lineage>
</organism>
<keyword evidence="2" id="KW-1185">Reference proteome</keyword>
<evidence type="ECO:0000313" key="2">
    <source>
        <dbReference type="Proteomes" id="UP001207468"/>
    </source>
</evidence>
<name>A0ACC0UHM6_9AGAM</name>
<dbReference type="Proteomes" id="UP001207468">
    <property type="component" value="Unassembled WGS sequence"/>
</dbReference>
<protein>
    <submittedName>
        <fullName evidence="1">Uncharacterized protein</fullName>
    </submittedName>
</protein>
<accession>A0ACC0UHM6</accession>
<evidence type="ECO:0000313" key="1">
    <source>
        <dbReference type="EMBL" id="KAI9510554.1"/>
    </source>
</evidence>
<proteinExistence type="predicted"/>
<dbReference type="EMBL" id="JAGFNK010000040">
    <property type="protein sequence ID" value="KAI9510554.1"/>
    <property type="molecule type" value="Genomic_DNA"/>
</dbReference>
<sequence>MRPSVRPCVVRGDTCCALPMRSSQRLSVPSLPASQSISGLRATFPCCSRIRRYPPFRRGSTSRRLGSLCSHSPPIACPALLVFVLSFCLSLSMTRTHDMNFRSTYEILSMGVVARTRIWLCGGGGWWWLVVVACPRTLTLPVQ</sequence>
<comment type="caution">
    <text evidence="1">The sequence shown here is derived from an EMBL/GenBank/DDBJ whole genome shotgun (WGS) entry which is preliminary data.</text>
</comment>